<gene>
    <name evidence="1" type="ORF">L1987_32924</name>
</gene>
<proteinExistence type="predicted"/>
<accession>A0ACB9HNX7</accession>
<dbReference type="EMBL" id="CM042028">
    <property type="protein sequence ID" value="KAI3797663.1"/>
    <property type="molecule type" value="Genomic_DNA"/>
</dbReference>
<keyword evidence="2" id="KW-1185">Reference proteome</keyword>
<name>A0ACB9HNX7_9ASTR</name>
<dbReference type="Proteomes" id="UP001056120">
    <property type="component" value="Linkage Group LG11"/>
</dbReference>
<comment type="caution">
    <text evidence="1">The sequence shown here is derived from an EMBL/GenBank/DDBJ whole genome shotgun (WGS) entry which is preliminary data.</text>
</comment>
<sequence>MSSANSGNAPFPPAVLHEEEPEQVSESELEDESEEEPVGDAEGANSYTNSGETVAYSITYREDTSSEEVRPPTPSLPRLPSPASLRSDWVNFMGLAHRGTACKTVLPPKKRALLLTPSRYPRGSAFQIS</sequence>
<protein>
    <submittedName>
        <fullName evidence="1">Uncharacterized protein</fullName>
    </submittedName>
</protein>
<reference evidence="1 2" key="2">
    <citation type="journal article" date="2022" name="Mol. Ecol. Resour.">
        <title>The genomes of chicory, endive, great burdock and yacon provide insights into Asteraceae paleo-polyploidization history and plant inulin production.</title>
        <authorList>
            <person name="Fan W."/>
            <person name="Wang S."/>
            <person name="Wang H."/>
            <person name="Wang A."/>
            <person name="Jiang F."/>
            <person name="Liu H."/>
            <person name="Zhao H."/>
            <person name="Xu D."/>
            <person name="Zhang Y."/>
        </authorList>
    </citation>
    <scope>NUCLEOTIDE SEQUENCE [LARGE SCALE GENOMIC DNA]</scope>
    <source>
        <strain evidence="2">cv. Yunnan</strain>
        <tissue evidence="1">Leaves</tissue>
    </source>
</reference>
<reference evidence="2" key="1">
    <citation type="journal article" date="2022" name="Mol. Ecol. Resour.">
        <title>The genomes of chicory, endive, great burdock and yacon provide insights into Asteraceae palaeo-polyploidization history and plant inulin production.</title>
        <authorList>
            <person name="Fan W."/>
            <person name="Wang S."/>
            <person name="Wang H."/>
            <person name="Wang A."/>
            <person name="Jiang F."/>
            <person name="Liu H."/>
            <person name="Zhao H."/>
            <person name="Xu D."/>
            <person name="Zhang Y."/>
        </authorList>
    </citation>
    <scope>NUCLEOTIDE SEQUENCE [LARGE SCALE GENOMIC DNA]</scope>
    <source>
        <strain evidence="2">cv. Yunnan</strain>
    </source>
</reference>
<evidence type="ECO:0000313" key="1">
    <source>
        <dbReference type="EMBL" id="KAI3797663.1"/>
    </source>
</evidence>
<organism evidence="1 2">
    <name type="scientific">Smallanthus sonchifolius</name>
    <dbReference type="NCBI Taxonomy" id="185202"/>
    <lineage>
        <taxon>Eukaryota</taxon>
        <taxon>Viridiplantae</taxon>
        <taxon>Streptophyta</taxon>
        <taxon>Embryophyta</taxon>
        <taxon>Tracheophyta</taxon>
        <taxon>Spermatophyta</taxon>
        <taxon>Magnoliopsida</taxon>
        <taxon>eudicotyledons</taxon>
        <taxon>Gunneridae</taxon>
        <taxon>Pentapetalae</taxon>
        <taxon>asterids</taxon>
        <taxon>campanulids</taxon>
        <taxon>Asterales</taxon>
        <taxon>Asteraceae</taxon>
        <taxon>Asteroideae</taxon>
        <taxon>Heliantheae alliance</taxon>
        <taxon>Millerieae</taxon>
        <taxon>Smallanthus</taxon>
    </lineage>
</organism>
<evidence type="ECO:0000313" key="2">
    <source>
        <dbReference type="Proteomes" id="UP001056120"/>
    </source>
</evidence>